<keyword evidence="6" id="KW-0381">Hypersensitive response</keyword>
<comment type="subcellular location">
    <subcellularLocation>
        <location evidence="2">Cytoplasm</location>
    </subcellularLocation>
</comment>
<keyword evidence="9" id="KW-0611">Plant defense</keyword>
<keyword evidence="7" id="KW-0677">Repeat</keyword>
<feature type="domain" description="Disease resistance protein winged helix" evidence="12">
    <location>
        <begin position="974"/>
        <end position="1043"/>
    </location>
</feature>
<dbReference type="InterPro" id="IPR032675">
    <property type="entry name" value="LRR_dom_sf"/>
</dbReference>
<dbReference type="GO" id="GO:0009626">
    <property type="term" value="P:plant-type hypersensitive response"/>
    <property type="evidence" value="ECO:0007669"/>
    <property type="project" value="UniProtKB-KW"/>
</dbReference>
<dbReference type="Gene3D" id="1.10.10.10">
    <property type="entry name" value="Winged helix-like DNA-binding domain superfamily/Winged helix DNA-binding domain"/>
    <property type="match status" value="1"/>
</dbReference>
<dbReference type="SUPFAM" id="SSF52058">
    <property type="entry name" value="L domain-like"/>
    <property type="match status" value="1"/>
</dbReference>
<comment type="function">
    <text evidence="1">Confers resistance to late blight (Phytophthora infestans) races carrying the avirulence gene Avr1. Resistance proteins guard the plant against pathogens that contain an appropriate avirulence protein via an indirect interaction with this avirulence protein. That triggers a defense system including the hypersensitive response, which restricts the pathogen growth.</text>
</comment>
<feature type="domain" description="Disease resistance R13L4/SHOC-2-like LRR" evidence="13">
    <location>
        <begin position="1132"/>
        <end position="1320"/>
    </location>
</feature>
<dbReference type="SUPFAM" id="SSF52540">
    <property type="entry name" value="P-loop containing nucleoside triphosphate hydrolases"/>
    <property type="match status" value="1"/>
</dbReference>
<dbReference type="GO" id="GO:0005737">
    <property type="term" value="C:cytoplasm"/>
    <property type="evidence" value="ECO:0007669"/>
    <property type="project" value="UniProtKB-SubCell"/>
</dbReference>
<evidence type="ECO:0000259" key="13">
    <source>
        <dbReference type="Pfam" id="PF23598"/>
    </source>
</evidence>
<accession>A0AAV1EDG9</accession>
<proteinExistence type="inferred from homology"/>
<evidence type="ECO:0000259" key="12">
    <source>
        <dbReference type="Pfam" id="PF23559"/>
    </source>
</evidence>
<evidence type="ECO:0000256" key="9">
    <source>
        <dbReference type="ARBA" id="ARBA00022821"/>
    </source>
</evidence>
<feature type="domain" description="NB-ARC" evidence="11">
    <location>
        <begin position="723"/>
        <end position="888"/>
    </location>
</feature>
<dbReference type="InterPro" id="IPR044974">
    <property type="entry name" value="Disease_R_plants"/>
</dbReference>
<protein>
    <submittedName>
        <fullName evidence="14">OLC1v1019229C1</fullName>
    </submittedName>
</protein>
<evidence type="ECO:0000256" key="3">
    <source>
        <dbReference type="ARBA" id="ARBA00008894"/>
    </source>
</evidence>
<dbReference type="Pfam" id="PF23598">
    <property type="entry name" value="LRR_14"/>
    <property type="match status" value="1"/>
</dbReference>
<dbReference type="Gene3D" id="3.80.10.10">
    <property type="entry name" value="Ribonuclease Inhibitor"/>
    <property type="match status" value="1"/>
</dbReference>
<dbReference type="InterPro" id="IPR027417">
    <property type="entry name" value="P-loop_NTPase"/>
</dbReference>
<dbReference type="Gene3D" id="3.40.50.300">
    <property type="entry name" value="P-loop containing nucleotide triphosphate hydrolases"/>
    <property type="match status" value="1"/>
</dbReference>
<dbReference type="PANTHER" id="PTHR23155:SF1152">
    <property type="entry name" value="AAA+ ATPASE DOMAIN-CONTAINING PROTEIN"/>
    <property type="match status" value="1"/>
</dbReference>
<dbReference type="Gene3D" id="1.10.8.430">
    <property type="entry name" value="Helical domain of apoptotic protease-activating factors"/>
    <property type="match status" value="1"/>
</dbReference>
<comment type="similarity">
    <text evidence="3">Belongs to the disease resistance NB-LRR family.</text>
</comment>
<dbReference type="GO" id="GO:0043531">
    <property type="term" value="F:ADP binding"/>
    <property type="evidence" value="ECO:0007669"/>
    <property type="project" value="InterPro"/>
</dbReference>
<dbReference type="FunFam" id="3.40.50.300:FF:001091">
    <property type="entry name" value="Probable disease resistance protein At1g61300"/>
    <property type="match status" value="1"/>
</dbReference>
<reference evidence="14" key="1">
    <citation type="submission" date="2023-03" db="EMBL/GenBank/DDBJ databases">
        <authorList>
            <person name="Julca I."/>
        </authorList>
    </citation>
    <scope>NUCLEOTIDE SEQUENCE</scope>
</reference>
<dbReference type="Proteomes" id="UP001161247">
    <property type="component" value="Chromosome 9"/>
</dbReference>
<keyword evidence="4" id="KW-0963">Cytoplasm</keyword>
<evidence type="ECO:0000256" key="10">
    <source>
        <dbReference type="ARBA" id="ARBA00022840"/>
    </source>
</evidence>
<evidence type="ECO:0000256" key="8">
    <source>
        <dbReference type="ARBA" id="ARBA00022741"/>
    </source>
</evidence>
<keyword evidence="15" id="KW-1185">Reference proteome</keyword>
<dbReference type="GO" id="GO:0051607">
    <property type="term" value="P:defense response to virus"/>
    <property type="evidence" value="ECO:0007669"/>
    <property type="project" value="UniProtKB-ARBA"/>
</dbReference>
<evidence type="ECO:0000256" key="5">
    <source>
        <dbReference type="ARBA" id="ARBA00022614"/>
    </source>
</evidence>
<keyword evidence="8" id="KW-0547">Nucleotide-binding</keyword>
<dbReference type="PANTHER" id="PTHR23155">
    <property type="entry name" value="DISEASE RESISTANCE PROTEIN RP"/>
    <property type="match status" value="1"/>
</dbReference>
<sequence length="1450" mass="167662">MEMDPRLARETRCLHQYVERLLRDWRMHVEKERLRGHGEGVPQLSSSFVENLEQLNEDWFSLEMFLKSISFRRDAAEFMQTEMSVTIDRFVCVAQEIQRDVRSWATQRVLQRPHEFLCVLGNCQRKTDELSEASQKALRDLSTSTIHASSPDLEFFKAFFDYVEENLTRLFAGVGDGARHRELYSLHDELLHIFNYLDSILVGLNSDVRRDHGVDAFLTHLASVILRISFQTCNFRLNTNDPEIADAILAGLVNLHQEIDPTNPEFLELNLRFLESLYKINSRRTAPVESPSIGHFCSYLLTRVDNEDLKKELVSLVTLFINKTLEDRDEGMHNFFAEIKAALAEAAFSHRQDPADPAAFSQLLTKLCLLKAELFLKEQLNTSTPAMLFSDNHFFKVDMIITDLRSFQRNLFQEGNPGYVQQNLVLVEDLASEIKSLQNSHHFRRITNTLVKHTLLLWLFRFVFFKAESFLAELLNSNDTFTARTMDQFQSLVEELTYFKRIVETKLPWNSSDEEIVIIKMEAFAREITLLSYSCLPDSNKFEKLVGSLPQLVDNMNIIKAKLREISQQYPKNICPKTYGLGFLDYLHRNMTCLLQRDPESIKPVKHHLIDVLSHLEPLKSFLYQGMVSKVELRELKDLENDILNAAYKLEYVVESIEMDGQLQQSLWFYDALEDIKLANQRVLDFHDMLNAVRVPQISSEKISRGTTPKMNETLVDLLDEESKIIDRLTRGSLIRGVVSIVGMPGSGKTTLARKVFNTMNVLYHFHRRAWCTVSQTYSKTELLLDLLSHIDVVTDDMTKMTDNDLLSKLRRYLLGNRYLIVLDDIWDTAAWNDLELCFPDNGNGSRILITSRSQDVASRIKADSLHRIRLLSDGESWKLLEKKLFEGANCPEELLEVGKEIAKSCQGLPLAIVIIAGLLKNLETNKDSWIKVSKSLSSEIIGNPENGCKEILELSYKYLPEYLKACFIYLGTFLEDKDIPVTKLLRFWMAEGFIQETETRSMEEVAEDYLMQLINSNLVNIHKARSNGKIKTCRLHDLLRDLSQMKAEEEKFQQLVTKHDEPYASFPDFDYDMEYGSDNAITPSIFSSYRLSFGVKRPHFVDSQPSGSVARSLIFFASSDSEPKCPYDISFICKNFKFLRILDLESIMAIDFPVEIGQMIQLRYLAVSGYMKSVPSSISNLWKLETLVVKGLRKVMLPKTICSMVRLRYLHVNNHVLFDLEGLDQDVENSSHLESLVSFSTPSLSCKNDRWRILRWMPNLRKLRCIFWDLGDDRSEECSEFIRWDYLFFLESLKIICFGGTPNSRDFLLPLSLKKLTLSNFRIQENHLKVIGNLWTLKVLKLRAGAFEGQRWDMREEEFEKLEYLELDTMDIVYWDAESDHLPLLRQLVLCNCKGLERIPLDFAYITTMQKVEVHWCGPSLEKSAKEIGDEMPDIKVEISTHEPTTLLE</sequence>
<dbReference type="Pfam" id="PF00931">
    <property type="entry name" value="NB-ARC"/>
    <property type="match status" value="1"/>
</dbReference>
<dbReference type="EMBL" id="OX459126">
    <property type="protein sequence ID" value="CAI9117750.1"/>
    <property type="molecule type" value="Genomic_DNA"/>
</dbReference>
<dbReference type="PRINTS" id="PR00364">
    <property type="entry name" value="DISEASERSIST"/>
</dbReference>
<evidence type="ECO:0000256" key="1">
    <source>
        <dbReference type="ARBA" id="ARBA00002074"/>
    </source>
</evidence>
<keyword evidence="5" id="KW-0433">Leucine-rich repeat</keyword>
<gene>
    <name evidence="14" type="ORF">OLC1_LOCUS23765</name>
</gene>
<evidence type="ECO:0000256" key="2">
    <source>
        <dbReference type="ARBA" id="ARBA00004496"/>
    </source>
</evidence>
<keyword evidence="10" id="KW-0067">ATP-binding</keyword>
<dbReference type="InterPro" id="IPR002182">
    <property type="entry name" value="NB-ARC"/>
</dbReference>
<name>A0AAV1EDG9_OLDCO</name>
<dbReference type="InterPro" id="IPR058922">
    <property type="entry name" value="WHD_DRP"/>
</dbReference>
<organism evidence="14 15">
    <name type="scientific">Oldenlandia corymbosa var. corymbosa</name>
    <dbReference type="NCBI Taxonomy" id="529605"/>
    <lineage>
        <taxon>Eukaryota</taxon>
        <taxon>Viridiplantae</taxon>
        <taxon>Streptophyta</taxon>
        <taxon>Embryophyta</taxon>
        <taxon>Tracheophyta</taxon>
        <taxon>Spermatophyta</taxon>
        <taxon>Magnoliopsida</taxon>
        <taxon>eudicotyledons</taxon>
        <taxon>Gunneridae</taxon>
        <taxon>Pentapetalae</taxon>
        <taxon>asterids</taxon>
        <taxon>lamiids</taxon>
        <taxon>Gentianales</taxon>
        <taxon>Rubiaceae</taxon>
        <taxon>Rubioideae</taxon>
        <taxon>Spermacoceae</taxon>
        <taxon>Hedyotis-Oldenlandia complex</taxon>
        <taxon>Oldenlandia</taxon>
    </lineage>
</organism>
<evidence type="ECO:0000313" key="14">
    <source>
        <dbReference type="EMBL" id="CAI9117750.1"/>
    </source>
</evidence>
<dbReference type="GO" id="GO:0005524">
    <property type="term" value="F:ATP binding"/>
    <property type="evidence" value="ECO:0007669"/>
    <property type="project" value="UniProtKB-KW"/>
</dbReference>
<dbReference type="Pfam" id="PF23559">
    <property type="entry name" value="WHD_DRP"/>
    <property type="match status" value="1"/>
</dbReference>
<evidence type="ECO:0000259" key="11">
    <source>
        <dbReference type="Pfam" id="PF00931"/>
    </source>
</evidence>
<dbReference type="InterPro" id="IPR055414">
    <property type="entry name" value="LRR_R13L4/SHOC2-like"/>
</dbReference>
<evidence type="ECO:0000256" key="4">
    <source>
        <dbReference type="ARBA" id="ARBA00022490"/>
    </source>
</evidence>
<dbReference type="InterPro" id="IPR042197">
    <property type="entry name" value="Apaf_helical"/>
</dbReference>
<evidence type="ECO:0000256" key="7">
    <source>
        <dbReference type="ARBA" id="ARBA00022737"/>
    </source>
</evidence>
<evidence type="ECO:0000256" key="6">
    <source>
        <dbReference type="ARBA" id="ARBA00022667"/>
    </source>
</evidence>
<dbReference type="InterPro" id="IPR036388">
    <property type="entry name" value="WH-like_DNA-bd_sf"/>
</dbReference>
<evidence type="ECO:0000313" key="15">
    <source>
        <dbReference type="Proteomes" id="UP001161247"/>
    </source>
</evidence>
<dbReference type="FunFam" id="1.10.10.10:FF:000322">
    <property type="entry name" value="Probable disease resistance protein At1g63360"/>
    <property type="match status" value="1"/>
</dbReference>